<dbReference type="InterPro" id="IPR003953">
    <property type="entry name" value="FAD-dep_OxRdtase_2_FAD-bd"/>
</dbReference>
<evidence type="ECO:0000256" key="4">
    <source>
        <dbReference type="ARBA" id="ARBA00023002"/>
    </source>
</evidence>
<dbReference type="PANTHER" id="PTHR43400">
    <property type="entry name" value="FUMARATE REDUCTASE"/>
    <property type="match status" value="1"/>
</dbReference>
<keyword evidence="4" id="KW-0560">Oxidoreductase</keyword>
<evidence type="ECO:0000313" key="6">
    <source>
        <dbReference type="EMBL" id="GAA0514636.1"/>
    </source>
</evidence>
<name>A0ABN1C9L1_9BURK</name>
<proteinExistence type="predicted"/>
<evidence type="ECO:0000259" key="5">
    <source>
        <dbReference type="Pfam" id="PF00890"/>
    </source>
</evidence>
<dbReference type="InterPro" id="IPR050315">
    <property type="entry name" value="FAD-oxidoreductase_2"/>
</dbReference>
<reference evidence="6 7" key="1">
    <citation type="journal article" date="2019" name="Int. J. Syst. Evol. Microbiol.">
        <title>The Global Catalogue of Microorganisms (GCM) 10K type strain sequencing project: providing services to taxonomists for standard genome sequencing and annotation.</title>
        <authorList>
            <consortium name="The Broad Institute Genomics Platform"/>
            <consortium name="The Broad Institute Genome Sequencing Center for Infectious Disease"/>
            <person name="Wu L."/>
            <person name="Ma J."/>
        </authorList>
    </citation>
    <scope>NUCLEOTIDE SEQUENCE [LARGE SCALE GENOMIC DNA]</scope>
    <source>
        <strain evidence="6 7">JCM 14330</strain>
    </source>
</reference>
<dbReference type="SUPFAM" id="SSF51905">
    <property type="entry name" value="FAD/NAD(P)-binding domain"/>
    <property type="match status" value="1"/>
</dbReference>
<dbReference type="Gene3D" id="3.50.50.60">
    <property type="entry name" value="FAD/NAD(P)-binding domain"/>
    <property type="match status" value="2"/>
</dbReference>
<comment type="caution">
    <text evidence="6">The sequence shown here is derived from an EMBL/GenBank/DDBJ whole genome shotgun (WGS) entry which is preliminary data.</text>
</comment>
<evidence type="ECO:0000256" key="1">
    <source>
        <dbReference type="ARBA" id="ARBA00001974"/>
    </source>
</evidence>
<comment type="cofactor">
    <cofactor evidence="1">
        <name>FAD</name>
        <dbReference type="ChEBI" id="CHEBI:57692"/>
    </cofactor>
</comment>
<organism evidence="6 7">
    <name type="scientific">Pigmentiphaga daeguensis</name>
    <dbReference type="NCBI Taxonomy" id="414049"/>
    <lineage>
        <taxon>Bacteria</taxon>
        <taxon>Pseudomonadati</taxon>
        <taxon>Pseudomonadota</taxon>
        <taxon>Betaproteobacteria</taxon>
        <taxon>Burkholderiales</taxon>
        <taxon>Alcaligenaceae</taxon>
        <taxon>Pigmentiphaga</taxon>
    </lineage>
</organism>
<dbReference type="InterPro" id="IPR027477">
    <property type="entry name" value="Succ_DH/fumarate_Rdtase_cat_sf"/>
</dbReference>
<dbReference type="EMBL" id="BAAAEN010000014">
    <property type="protein sequence ID" value="GAA0514636.1"/>
    <property type="molecule type" value="Genomic_DNA"/>
</dbReference>
<dbReference type="InterPro" id="IPR036188">
    <property type="entry name" value="FAD/NAD-bd_sf"/>
</dbReference>
<dbReference type="PRINTS" id="PR00411">
    <property type="entry name" value="PNDRDTASEI"/>
</dbReference>
<evidence type="ECO:0000256" key="3">
    <source>
        <dbReference type="ARBA" id="ARBA00022827"/>
    </source>
</evidence>
<feature type="domain" description="FAD-dependent oxidoreductase 2 FAD-binding" evidence="5">
    <location>
        <begin position="15"/>
        <end position="551"/>
    </location>
</feature>
<protein>
    <submittedName>
        <fullName evidence="6">FAD-dependent oxidoreductase</fullName>
    </submittedName>
</protein>
<dbReference type="Proteomes" id="UP001501706">
    <property type="component" value="Unassembled WGS sequence"/>
</dbReference>
<gene>
    <name evidence="6" type="ORF">GCM10009097_35090</name>
</gene>
<keyword evidence="3" id="KW-0274">FAD</keyword>
<sequence length="579" mass="60736">MRASAGSAGFDHEVDLLVLGAGAAGMTAALVAAIEGFQPLLCEKTGRVGGTSARSSGGIWVPGNRQTAQRGRPDSLAAARAYLGARLGPDEHPLREKYLSTAPAVVDYLEANSDVRFAPIGMHPDYWPYDGAARGGRPLQAEAFDGRQLGKDFELVAPPLPALMALGGMMVGRADIPALLRPLGSAASLRRAAGLLGRYARDRPSHSRGTRLLMGNALVARLFYSLKKRGVPIWLGAPAVELLRENGTVAGAVIDRGGEVRRVRARFGVVLATGGFSHGPGWRGRLMLAREAGALSLASEGCTGDGLTLAEAGGAVVARGGIEHAAVWAPVSVMKQPDGRELRYPHFFMDRPKPGIVAVNRRGRRFTNEAASYHDFVAGMLTSAETASELPAYLVCDHRFLRRYGLGLVLPGHRRLRPFVKAGYLALGRSLAELAGSLGIDAAGLAETVDRNNRFADAGTDEDFGKGSSFFNRFHGDPAVGPNPCLGRIEQPPFAAIRIWPADLSTHAGVAADAHCQALDARGIPIPGLHVCGNDLATIWGGEAPGPGVTLGPAVIFGYHAAMHAVGGGPAAANTRTNP</sequence>
<evidence type="ECO:0000256" key="2">
    <source>
        <dbReference type="ARBA" id="ARBA00022630"/>
    </source>
</evidence>
<dbReference type="RefSeq" id="WP_343927944.1">
    <property type="nucleotide sequence ID" value="NZ_BAAAEN010000014.1"/>
</dbReference>
<keyword evidence="7" id="KW-1185">Reference proteome</keyword>
<dbReference type="SUPFAM" id="SSF56425">
    <property type="entry name" value="Succinate dehydrogenase/fumarate reductase flavoprotein, catalytic domain"/>
    <property type="match status" value="1"/>
</dbReference>
<dbReference type="Pfam" id="PF00890">
    <property type="entry name" value="FAD_binding_2"/>
    <property type="match status" value="1"/>
</dbReference>
<dbReference type="PANTHER" id="PTHR43400:SF10">
    <property type="entry name" value="3-OXOSTEROID 1-DEHYDROGENASE"/>
    <property type="match status" value="1"/>
</dbReference>
<accession>A0ABN1C9L1</accession>
<keyword evidence="2" id="KW-0285">Flavoprotein</keyword>
<evidence type="ECO:0000313" key="7">
    <source>
        <dbReference type="Proteomes" id="UP001501706"/>
    </source>
</evidence>